<proteinExistence type="inferred from homology"/>
<comment type="similarity">
    <text evidence="1">Belongs to the bacterial solute-binding protein 5 family.</text>
</comment>
<dbReference type="InterPro" id="IPR039424">
    <property type="entry name" value="SBP_5"/>
</dbReference>
<dbReference type="STRING" id="561720.SAMN06275492_10958"/>
<name>A0A1X7J7E7_9BACT</name>
<keyword evidence="7" id="KW-1185">Reference proteome</keyword>
<dbReference type="Pfam" id="PF00496">
    <property type="entry name" value="SBP_bac_5"/>
    <property type="match status" value="1"/>
</dbReference>
<evidence type="ECO:0000256" key="3">
    <source>
        <dbReference type="ARBA" id="ARBA00022729"/>
    </source>
</evidence>
<accession>A0A1X7J7E7</accession>
<gene>
    <name evidence="6" type="ORF">SAMN06275492_10958</name>
</gene>
<dbReference type="PANTHER" id="PTHR30290:SF9">
    <property type="entry name" value="OLIGOPEPTIDE-BINDING PROTEIN APPA"/>
    <property type="match status" value="1"/>
</dbReference>
<dbReference type="Proteomes" id="UP000193355">
    <property type="component" value="Unassembled WGS sequence"/>
</dbReference>
<dbReference type="Gene3D" id="3.40.190.10">
    <property type="entry name" value="Periplasmic binding protein-like II"/>
    <property type="match status" value="1"/>
</dbReference>
<feature type="domain" description="Solute-binding protein family 5" evidence="5">
    <location>
        <begin position="79"/>
        <end position="462"/>
    </location>
</feature>
<keyword evidence="2" id="KW-0813">Transport</keyword>
<dbReference type="SUPFAM" id="SSF53850">
    <property type="entry name" value="Periplasmic binding protein-like II"/>
    <property type="match status" value="1"/>
</dbReference>
<dbReference type="CDD" id="cd00995">
    <property type="entry name" value="PBP2_NikA_DppA_OppA_like"/>
    <property type="match status" value="1"/>
</dbReference>
<feature type="chain" id="PRO_5010879639" evidence="4">
    <location>
        <begin position="27"/>
        <end position="546"/>
    </location>
</feature>
<reference evidence="7" key="1">
    <citation type="submission" date="2017-04" db="EMBL/GenBank/DDBJ databases">
        <authorList>
            <person name="Varghese N."/>
            <person name="Submissions S."/>
        </authorList>
    </citation>
    <scope>NUCLEOTIDE SEQUENCE [LARGE SCALE GENOMIC DNA]</scope>
    <source>
        <strain evidence="7">USBA 82</strain>
    </source>
</reference>
<keyword evidence="3 4" id="KW-0732">Signal</keyword>
<dbReference type="InterPro" id="IPR000914">
    <property type="entry name" value="SBP_5_dom"/>
</dbReference>
<dbReference type="PANTHER" id="PTHR30290">
    <property type="entry name" value="PERIPLASMIC BINDING COMPONENT OF ABC TRANSPORTER"/>
    <property type="match status" value="1"/>
</dbReference>
<evidence type="ECO:0000313" key="6">
    <source>
        <dbReference type="EMBL" id="SMG23647.1"/>
    </source>
</evidence>
<feature type="signal peptide" evidence="4">
    <location>
        <begin position="1"/>
        <end position="26"/>
    </location>
</feature>
<dbReference type="AlphaFoldDB" id="A0A1X7J7E7"/>
<evidence type="ECO:0000256" key="1">
    <source>
        <dbReference type="ARBA" id="ARBA00005695"/>
    </source>
</evidence>
<dbReference type="GO" id="GO:0043190">
    <property type="term" value="C:ATP-binding cassette (ABC) transporter complex"/>
    <property type="evidence" value="ECO:0007669"/>
    <property type="project" value="InterPro"/>
</dbReference>
<sequence length="546" mass="61995">MRMKKLCRAAALVAALSICVAGAAFAADGPVYGGSLVWRLVNDPPKMDPAFSTDTTSSRTLNMVFQGLVGYHPDGEGVLPELAESWDANDDATVWTFHLRKGVTFQKTCEGEPTLSGGREVTAHDFKYTFERLVKENSPRAYFVEQIKGYKDFSDGKVDHWEGVEVVDDYTLRFTLDYPFAPFLSILAYNAFAVVPREDAEKWGKDFNFHPVGTGPFMLKKWDHDNEMILVKNPDYWKKDAAGNSLPYLDEIVYRVIPDNSVAYLEFKKGNIGILQDVPDEFYEEIKENYSEGGLFQERPHMGTYYYGFNNAEEPFKSNKKLRQALNYAVNREAISELVINGRYGPAAGILPPGMPGYNPDLRGYSFDAAKAKELLKEAGYPDGVELTLMYNNNPRHRSIAEAIQAQVADLGIKLNLKVQDWGTHLDACSRGEFEMFRMAWVVDYPDPDNFLFVLLDSSNIGSKGNYSRYVNPQVDQLLRDARSETNWDKRVELYHKAEQQIVDDAPWLFLFHYTTSLVHNEKAKNVYLPSMGDYITDLSVVWMDK</sequence>
<dbReference type="GO" id="GO:0015833">
    <property type="term" value="P:peptide transport"/>
    <property type="evidence" value="ECO:0007669"/>
    <property type="project" value="TreeGrafter"/>
</dbReference>
<evidence type="ECO:0000313" key="7">
    <source>
        <dbReference type="Proteomes" id="UP000193355"/>
    </source>
</evidence>
<dbReference type="GO" id="GO:0042597">
    <property type="term" value="C:periplasmic space"/>
    <property type="evidence" value="ECO:0007669"/>
    <property type="project" value="UniProtKB-ARBA"/>
</dbReference>
<evidence type="ECO:0000259" key="5">
    <source>
        <dbReference type="Pfam" id="PF00496"/>
    </source>
</evidence>
<dbReference type="Gene3D" id="3.90.76.10">
    <property type="entry name" value="Dipeptide-binding Protein, Domain 1"/>
    <property type="match status" value="1"/>
</dbReference>
<organism evidence="6 7">
    <name type="scientific">Dethiosulfovibrio salsuginis</name>
    <dbReference type="NCBI Taxonomy" id="561720"/>
    <lineage>
        <taxon>Bacteria</taxon>
        <taxon>Thermotogati</taxon>
        <taxon>Synergistota</taxon>
        <taxon>Synergistia</taxon>
        <taxon>Synergistales</taxon>
        <taxon>Dethiosulfovibrionaceae</taxon>
        <taxon>Dethiosulfovibrio</taxon>
    </lineage>
</organism>
<dbReference type="InterPro" id="IPR030678">
    <property type="entry name" value="Peptide/Ni-bd"/>
</dbReference>
<evidence type="ECO:0000256" key="4">
    <source>
        <dbReference type="SAM" id="SignalP"/>
    </source>
</evidence>
<dbReference type="EMBL" id="FXBB01000009">
    <property type="protein sequence ID" value="SMG23647.1"/>
    <property type="molecule type" value="Genomic_DNA"/>
</dbReference>
<evidence type="ECO:0000256" key="2">
    <source>
        <dbReference type="ARBA" id="ARBA00022448"/>
    </source>
</evidence>
<protein>
    <submittedName>
        <fullName evidence="6">Peptide/nickel transport system substrate-binding protein/oligopeptide transport system substrate-binding protein</fullName>
    </submittedName>
</protein>
<dbReference type="PIRSF" id="PIRSF002741">
    <property type="entry name" value="MppA"/>
    <property type="match status" value="1"/>
</dbReference>
<dbReference type="Gene3D" id="3.10.105.10">
    <property type="entry name" value="Dipeptide-binding Protein, Domain 3"/>
    <property type="match status" value="1"/>
</dbReference>
<dbReference type="GO" id="GO:1904680">
    <property type="term" value="F:peptide transmembrane transporter activity"/>
    <property type="evidence" value="ECO:0007669"/>
    <property type="project" value="TreeGrafter"/>
</dbReference>